<dbReference type="Proteomes" id="UP000024635">
    <property type="component" value="Unassembled WGS sequence"/>
</dbReference>
<evidence type="ECO:0000313" key="5">
    <source>
        <dbReference type="Proteomes" id="UP000024635"/>
    </source>
</evidence>
<comment type="caution">
    <text evidence="4">The sequence shown here is derived from an EMBL/GenBank/DDBJ whole genome shotgun (WGS) entry which is preliminary data.</text>
</comment>
<feature type="compositionally biased region" description="Basic and acidic residues" evidence="2">
    <location>
        <begin position="311"/>
        <end position="323"/>
    </location>
</feature>
<evidence type="ECO:0000256" key="2">
    <source>
        <dbReference type="SAM" id="MobiDB-lite"/>
    </source>
</evidence>
<evidence type="ECO:0000313" key="4">
    <source>
        <dbReference type="EMBL" id="EYB92677.1"/>
    </source>
</evidence>
<dbReference type="GO" id="GO:0008432">
    <property type="term" value="F:JUN kinase binding"/>
    <property type="evidence" value="ECO:0007669"/>
    <property type="project" value="TreeGrafter"/>
</dbReference>
<evidence type="ECO:0000256" key="1">
    <source>
        <dbReference type="SAM" id="Coils"/>
    </source>
</evidence>
<feature type="region of interest" description="Disordered" evidence="2">
    <location>
        <begin position="300"/>
        <end position="356"/>
    </location>
</feature>
<dbReference type="InterPro" id="IPR034743">
    <property type="entry name" value="RH1"/>
</dbReference>
<keyword evidence="5" id="KW-1185">Reference proteome</keyword>
<accession>A0A016SQN6</accession>
<dbReference type="GO" id="GO:0030159">
    <property type="term" value="F:signaling receptor complex adaptor activity"/>
    <property type="evidence" value="ECO:0007669"/>
    <property type="project" value="TreeGrafter"/>
</dbReference>
<evidence type="ECO:0000259" key="3">
    <source>
        <dbReference type="PROSITE" id="PS51776"/>
    </source>
</evidence>
<protein>
    <recommendedName>
        <fullName evidence="3">RH1 domain-containing protein</fullName>
    </recommendedName>
</protein>
<dbReference type="GO" id="GO:0005078">
    <property type="term" value="F:MAP-kinase scaffold activity"/>
    <property type="evidence" value="ECO:0007669"/>
    <property type="project" value="InterPro"/>
</dbReference>
<dbReference type="AlphaFoldDB" id="A0A016SQN6"/>
<feature type="coiled-coil region" evidence="1">
    <location>
        <begin position="119"/>
        <end position="218"/>
    </location>
</feature>
<sequence>MTTPFYEIMELSILSILQLLSDEVEIFSNSQTESGLIRMSALQSINEVQDSPGSGSPSEVVYGGTVSPTGDEHRNMSEKVQNMASAIYREFELMIQRYGEDGVKTLMPLVVNVLEALDLAFLEREEQAVDQEMLKEDNEQLVTQYEREKQLRKQAEQKYMEIEDHLIGQNKELEAKIESLESIMRMLELKAKNASDHAARLEEREADQKAEFDRLHERYNALLRTHVDHMERTKYLMGNDKFELMQNMPLPQAQLRTRMGMAASVDASSIRGVSDLISAHMSQSTTMDVNLANHISNEADWQDEFSSDVEPSPRDAASEEEKTAPSSGVENAARDKKESEREEEEAEEQQDGEDSLGADLTDVRCISYEAVHVAANAFVFFLQGISLIRRSLHLRVTVAFFPCRCMIHNLDVV</sequence>
<dbReference type="OrthoDB" id="10256043at2759"/>
<dbReference type="EMBL" id="JARK01001527">
    <property type="protein sequence ID" value="EYB92677.1"/>
    <property type="molecule type" value="Genomic_DNA"/>
</dbReference>
<organism evidence="4 5">
    <name type="scientific">Ancylostoma ceylanicum</name>
    <dbReference type="NCBI Taxonomy" id="53326"/>
    <lineage>
        <taxon>Eukaryota</taxon>
        <taxon>Metazoa</taxon>
        <taxon>Ecdysozoa</taxon>
        <taxon>Nematoda</taxon>
        <taxon>Chromadorea</taxon>
        <taxon>Rhabditida</taxon>
        <taxon>Rhabditina</taxon>
        <taxon>Rhabditomorpha</taxon>
        <taxon>Strongyloidea</taxon>
        <taxon>Ancylostomatidae</taxon>
        <taxon>Ancylostomatinae</taxon>
        <taxon>Ancylostoma</taxon>
    </lineage>
</organism>
<dbReference type="InterPro" id="IPR039911">
    <property type="entry name" value="JIP3/JIP4"/>
</dbReference>
<feature type="compositionally biased region" description="Acidic residues" evidence="2">
    <location>
        <begin position="341"/>
        <end position="356"/>
    </location>
</feature>
<gene>
    <name evidence="4" type="primary">Acey_s0191.g1310</name>
    <name evidence="4" type="ORF">Y032_0191g1310</name>
</gene>
<dbReference type="GO" id="GO:0019894">
    <property type="term" value="F:kinesin binding"/>
    <property type="evidence" value="ECO:0007669"/>
    <property type="project" value="TreeGrafter"/>
</dbReference>
<keyword evidence="1" id="KW-0175">Coiled coil</keyword>
<name>A0A016SQN6_9BILA</name>
<feature type="domain" description="RH1" evidence="3">
    <location>
        <begin position="63"/>
        <end position="151"/>
    </location>
</feature>
<dbReference type="GO" id="GO:0005737">
    <property type="term" value="C:cytoplasm"/>
    <property type="evidence" value="ECO:0007669"/>
    <property type="project" value="TreeGrafter"/>
</dbReference>
<dbReference type="PROSITE" id="PS51776">
    <property type="entry name" value="RH1"/>
    <property type="match status" value="1"/>
</dbReference>
<proteinExistence type="predicted"/>
<dbReference type="Pfam" id="PF09744">
    <property type="entry name" value="RH1"/>
    <property type="match status" value="1"/>
</dbReference>
<dbReference type="GO" id="GO:0016192">
    <property type="term" value="P:vesicle-mediated transport"/>
    <property type="evidence" value="ECO:0007669"/>
    <property type="project" value="TreeGrafter"/>
</dbReference>
<reference evidence="5" key="1">
    <citation type="journal article" date="2015" name="Nat. Genet.">
        <title>The genome and transcriptome of the zoonotic hookworm Ancylostoma ceylanicum identify infection-specific gene families.</title>
        <authorList>
            <person name="Schwarz E.M."/>
            <person name="Hu Y."/>
            <person name="Antoshechkin I."/>
            <person name="Miller M.M."/>
            <person name="Sternberg P.W."/>
            <person name="Aroian R.V."/>
        </authorList>
    </citation>
    <scope>NUCLEOTIDE SEQUENCE</scope>
    <source>
        <strain evidence="5">HY135</strain>
    </source>
</reference>
<dbReference type="PANTHER" id="PTHR13886">
    <property type="entry name" value="JNK/SAPK-ASSOCIATED PROTEIN"/>
    <property type="match status" value="1"/>
</dbReference>
<dbReference type="Gene3D" id="1.20.58.1770">
    <property type="match status" value="1"/>
</dbReference>
<dbReference type="PANTHER" id="PTHR13886:SF4">
    <property type="entry name" value="JNK-INTERACTING PROTEIN 3"/>
    <property type="match status" value="1"/>
</dbReference>